<protein>
    <submittedName>
        <fullName evidence="1">Uncharacterized protein</fullName>
    </submittedName>
</protein>
<proteinExistence type="predicted"/>
<reference evidence="1 2" key="1">
    <citation type="submission" date="2011-08" db="EMBL/GenBank/DDBJ databases">
        <title>The Genome Sequence of Eubacteriaceae bacterium CM5.</title>
        <authorList>
            <consortium name="The Broad Institute Genome Sequencing Platform"/>
            <person name="Earl A."/>
            <person name="Ward D."/>
            <person name="Feldgarden M."/>
            <person name="Gevers D."/>
            <person name="Sizova M."/>
            <person name="Hazen A."/>
            <person name="Epstein S."/>
            <person name="Young S.K."/>
            <person name="Zeng Q."/>
            <person name="Gargeya S."/>
            <person name="Fitzgerald M."/>
            <person name="Haas B."/>
            <person name="Abouelleil A."/>
            <person name="Alvarado L."/>
            <person name="Arachchi H.M."/>
            <person name="Berlin A."/>
            <person name="Brown A."/>
            <person name="Chapman S.B."/>
            <person name="Chen Z."/>
            <person name="Dunbar C."/>
            <person name="Freedman E."/>
            <person name="Gearin G."/>
            <person name="Gellesch M."/>
            <person name="Goldberg J."/>
            <person name="Griggs A."/>
            <person name="Gujja S."/>
            <person name="Heiman D."/>
            <person name="Howarth C."/>
            <person name="Larson L."/>
            <person name="Lui A."/>
            <person name="MacDonald P.J.P."/>
            <person name="Montmayeur A."/>
            <person name="Murphy C."/>
            <person name="Neiman D."/>
            <person name="Pearson M."/>
            <person name="Priest M."/>
            <person name="Roberts A."/>
            <person name="Saif S."/>
            <person name="Shea T."/>
            <person name="Shenoy N."/>
            <person name="Sisk P."/>
            <person name="Stolte C."/>
            <person name="Sykes S."/>
            <person name="Wortman J."/>
            <person name="Nusbaum C."/>
            <person name="Birren B."/>
        </authorList>
    </citation>
    <scope>NUCLEOTIDE SEQUENCE [LARGE SCALE GENOMIC DNA]</scope>
    <source>
        <strain evidence="1 2">CM5</strain>
    </source>
</reference>
<gene>
    <name evidence="1" type="ORF">HMPREF9628_01718</name>
</gene>
<dbReference type="EMBL" id="AFZG01000028">
    <property type="protein sequence ID" value="EHL19161.1"/>
    <property type="molecule type" value="Genomic_DNA"/>
</dbReference>
<dbReference type="HOGENOM" id="CLU_2303057_0_0_9"/>
<dbReference type="RefSeq" id="WP_009529624.1">
    <property type="nucleotide sequence ID" value="NZ_JBQMYE010000001.1"/>
</dbReference>
<accession>G9XCZ1</accession>
<dbReference type="Proteomes" id="UP000003379">
    <property type="component" value="Unassembled WGS sequence"/>
</dbReference>
<name>G9XCZ1_9FIRM</name>
<comment type="caution">
    <text evidence="1">The sequence shown here is derived from an EMBL/GenBank/DDBJ whole genome shotgun (WGS) entry which is preliminary data.</text>
</comment>
<dbReference type="AlphaFoldDB" id="G9XCZ1"/>
<evidence type="ECO:0000313" key="1">
    <source>
        <dbReference type="EMBL" id="EHL19161.1"/>
    </source>
</evidence>
<sequence length="101" mass="11756">MFKTVITLKDNLDDTTLSNMKKIADKHFDTRIDKLENVSRDKYVLIYQSDKESGYGATLDGNCTLYLEEEFRNNVKSWTWQDTDEDDVEDVLVELAIPVIM</sequence>
<evidence type="ECO:0000313" key="2">
    <source>
        <dbReference type="Proteomes" id="UP000003379"/>
    </source>
</evidence>
<dbReference type="STRING" id="796937.HMPREF9630_01324"/>
<organism evidence="1 2">
    <name type="scientific">Peptoanaerobacter stomatis</name>
    <dbReference type="NCBI Taxonomy" id="796937"/>
    <lineage>
        <taxon>Bacteria</taxon>
        <taxon>Bacillati</taxon>
        <taxon>Bacillota</taxon>
        <taxon>Clostridia</taxon>
        <taxon>Peptostreptococcales</taxon>
        <taxon>Filifactoraceae</taxon>
        <taxon>Peptoanaerobacter</taxon>
    </lineage>
</organism>